<feature type="domain" description="AttH" evidence="1">
    <location>
        <begin position="64"/>
        <end position="184"/>
    </location>
</feature>
<dbReference type="OrthoDB" id="5295747at2759"/>
<proteinExistence type="predicted"/>
<organism evidence="2 3">
    <name type="scientific">Fusarium vanettenii (strain ATCC MYA-4622 / CBS 123669 / FGSC 9596 / NRRL 45880 / 77-13-4)</name>
    <name type="common">Fusarium solani subsp. pisi</name>
    <dbReference type="NCBI Taxonomy" id="660122"/>
    <lineage>
        <taxon>Eukaryota</taxon>
        <taxon>Fungi</taxon>
        <taxon>Dikarya</taxon>
        <taxon>Ascomycota</taxon>
        <taxon>Pezizomycotina</taxon>
        <taxon>Sordariomycetes</taxon>
        <taxon>Hypocreomycetidae</taxon>
        <taxon>Hypocreales</taxon>
        <taxon>Nectriaceae</taxon>
        <taxon>Fusarium</taxon>
        <taxon>Fusarium solani species complex</taxon>
        <taxon>Fusarium vanettenii</taxon>
    </lineage>
</organism>
<dbReference type="STRING" id="660122.C7ZCQ3"/>
<evidence type="ECO:0000313" key="3">
    <source>
        <dbReference type="Proteomes" id="UP000005206"/>
    </source>
</evidence>
<accession>C7ZCQ3</accession>
<dbReference type="OMA" id="WINAFIH"/>
<evidence type="ECO:0000313" key="2">
    <source>
        <dbReference type="EMBL" id="EEU38302.1"/>
    </source>
</evidence>
<dbReference type="InterPro" id="IPR053112">
    <property type="entry name" value="Fungal_Dehydratase/Hydratase"/>
</dbReference>
<dbReference type="VEuPathDB" id="FungiDB:NECHADRAFT_34615"/>
<name>C7ZCQ3_FUSV7</name>
<dbReference type="Pfam" id="PF07143">
    <property type="entry name" value="CrtC"/>
    <property type="match status" value="1"/>
</dbReference>
<dbReference type="InterPro" id="IPR010791">
    <property type="entry name" value="AttH_dom"/>
</dbReference>
<dbReference type="EMBL" id="GG698918">
    <property type="protein sequence ID" value="EEU38302.1"/>
    <property type="molecule type" value="Genomic_DNA"/>
</dbReference>
<dbReference type="Pfam" id="PF17186">
    <property type="entry name" value="Lipocalin_9"/>
    <property type="match status" value="1"/>
</dbReference>
<dbReference type="RefSeq" id="XP_003044015.1">
    <property type="nucleotide sequence ID" value="XM_003043969.1"/>
</dbReference>
<dbReference type="eggNOG" id="ENOG502SPEU">
    <property type="taxonomic scope" value="Eukaryota"/>
</dbReference>
<evidence type="ECO:0000259" key="1">
    <source>
        <dbReference type="Pfam" id="PF07143"/>
    </source>
</evidence>
<sequence>MRDYPILTFSQTRIPALYDLSADQHDSGSFWTCAFLTTTTGRQYLSLQHILGSNSASSVCKSSILDLSSKQYWNDLTYCEPTNETTAGTVGVHLDSYGFGATSEDKISSMYAFGAGENYSYDLQFAAKSKVLLNGGNGVITFGLGFVNSTEWAIPSMRTTGTVTLNDRTEAIDPKRSFTWYDRQAGFGAPRNWTWFQLHFPGSEIKASIWAYDLVDTDTVMTNRFATVRFGEESHLILAYNLHASDESWTSPNTNITYPLRWTLEFENGDKLFIASVRPDQEMYGPRAIGDSVYAGFVTAKGRFLGQRVGYGVVEMITLM</sequence>
<keyword evidence="3" id="KW-1185">Reference proteome</keyword>
<dbReference type="AlphaFoldDB" id="C7ZCQ3"/>
<protein>
    <recommendedName>
        <fullName evidence="1">AttH domain-containing protein</fullName>
    </recommendedName>
</protein>
<dbReference type="Proteomes" id="UP000005206">
    <property type="component" value="Chromosome 2"/>
</dbReference>
<dbReference type="PANTHER" id="PTHR40617:SF1">
    <property type="entry name" value="ATTH DOMAIN-CONTAINING PROTEIN-RELATED"/>
    <property type="match status" value="1"/>
</dbReference>
<dbReference type="PANTHER" id="PTHR40617">
    <property type="entry name" value="TERPENE CYCLASE ASQC"/>
    <property type="match status" value="1"/>
</dbReference>
<gene>
    <name evidence="2" type="ORF">NECHADRAFT_34615</name>
</gene>
<dbReference type="HOGENOM" id="CLU_046730_0_0_1"/>
<reference evidence="2 3" key="1">
    <citation type="journal article" date="2009" name="PLoS Genet.">
        <title>The genome of Nectria haematococca: contribution of supernumerary chromosomes to gene expansion.</title>
        <authorList>
            <person name="Coleman J.J."/>
            <person name="Rounsley S.D."/>
            <person name="Rodriguez-Carres M."/>
            <person name="Kuo A."/>
            <person name="Wasmann C.C."/>
            <person name="Grimwood J."/>
            <person name="Schmutz J."/>
            <person name="Taga M."/>
            <person name="White G.J."/>
            <person name="Zhou S."/>
            <person name="Schwartz D.C."/>
            <person name="Freitag M."/>
            <person name="Ma L.J."/>
            <person name="Danchin E.G."/>
            <person name="Henrissat B."/>
            <person name="Coutinho P.M."/>
            <person name="Nelson D.R."/>
            <person name="Straney D."/>
            <person name="Napoli C.A."/>
            <person name="Barker B.M."/>
            <person name="Gribskov M."/>
            <person name="Rep M."/>
            <person name="Kroken S."/>
            <person name="Molnar I."/>
            <person name="Rensing C."/>
            <person name="Kennell J.C."/>
            <person name="Zamora J."/>
            <person name="Farman M.L."/>
            <person name="Selker E.U."/>
            <person name="Salamov A."/>
            <person name="Shapiro H."/>
            <person name="Pangilinan J."/>
            <person name="Lindquist E."/>
            <person name="Lamers C."/>
            <person name="Grigoriev I.V."/>
            <person name="Geiser D.M."/>
            <person name="Covert S.F."/>
            <person name="Temporini E."/>
            <person name="Vanetten H.D."/>
        </authorList>
    </citation>
    <scope>NUCLEOTIDE SEQUENCE [LARGE SCALE GENOMIC DNA]</scope>
    <source>
        <strain evidence="3">ATCC MYA-4622 / CBS 123669 / FGSC 9596 / NRRL 45880 / 77-13-4</strain>
    </source>
</reference>
<dbReference type="Gene3D" id="2.40.370.10">
    <property type="entry name" value="AttH-like domain"/>
    <property type="match status" value="2"/>
</dbReference>
<dbReference type="KEGG" id="nhe:NECHADRAFT_34615"/>
<dbReference type="InParanoid" id="C7ZCQ3"/>
<dbReference type="InterPro" id="IPR023374">
    <property type="entry name" value="AttH-like_dom_sf"/>
</dbReference>
<dbReference type="SUPFAM" id="SSF159245">
    <property type="entry name" value="AttH-like"/>
    <property type="match status" value="1"/>
</dbReference>
<dbReference type="GeneID" id="9670447"/>